<keyword evidence="5 9" id="KW-0240">DNA-directed RNA polymerase</keyword>
<organism evidence="14 15">
    <name type="scientific">Polychaeton citri CBS 116435</name>
    <dbReference type="NCBI Taxonomy" id="1314669"/>
    <lineage>
        <taxon>Eukaryota</taxon>
        <taxon>Fungi</taxon>
        <taxon>Dikarya</taxon>
        <taxon>Ascomycota</taxon>
        <taxon>Pezizomycotina</taxon>
        <taxon>Dothideomycetes</taxon>
        <taxon>Dothideomycetidae</taxon>
        <taxon>Capnodiales</taxon>
        <taxon>Capnodiaceae</taxon>
        <taxon>Polychaeton</taxon>
    </lineage>
</organism>
<dbReference type="OrthoDB" id="272392at2759"/>
<evidence type="ECO:0000256" key="7">
    <source>
        <dbReference type="ARBA" id="ARBA00023242"/>
    </source>
</evidence>
<keyword evidence="15" id="KW-1185">Reference proteome</keyword>
<comment type="caution">
    <text evidence="14">The sequence shown here is derived from an EMBL/GenBank/DDBJ whole genome shotgun (WGS) entry which is preliminary data.</text>
</comment>
<feature type="compositionally biased region" description="Acidic residues" evidence="10">
    <location>
        <begin position="406"/>
        <end position="416"/>
    </location>
</feature>
<evidence type="ECO:0000256" key="5">
    <source>
        <dbReference type="ARBA" id="ARBA00022478"/>
    </source>
</evidence>
<evidence type="ECO:0000256" key="10">
    <source>
        <dbReference type="SAM" id="MobiDB-lite"/>
    </source>
</evidence>
<gene>
    <name evidence="14" type="ORF">K431DRAFT_289425</name>
</gene>
<feature type="compositionally biased region" description="Basic and acidic residues" evidence="10">
    <location>
        <begin position="395"/>
        <end position="405"/>
    </location>
</feature>
<feature type="compositionally biased region" description="Polar residues" evidence="10">
    <location>
        <begin position="186"/>
        <end position="210"/>
    </location>
</feature>
<evidence type="ECO:0000259" key="13">
    <source>
        <dbReference type="Pfam" id="PF22536"/>
    </source>
</evidence>
<dbReference type="PANTHER" id="PTHR12949">
    <property type="entry name" value="RNA POLYMERASE III DNA DIRECTED -RELATED"/>
    <property type="match status" value="1"/>
</dbReference>
<feature type="domain" description="DNA-directed RNA polymerase III subunit RPC3 winged-helix" evidence="13">
    <location>
        <begin position="551"/>
        <end position="627"/>
    </location>
</feature>
<comment type="similarity">
    <text evidence="2 9">Belongs to the RNA polymerase beta chain family.</text>
</comment>
<feature type="region of interest" description="Disordered" evidence="10">
    <location>
        <begin position="395"/>
        <end position="419"/>
    </location>
</feature>
<dbReference type="Proteomes" id="UP000799441">
    <property type="component" value="Unassembled WGS sequence"/>
</dbReference>
<feature type="region of interest" description="Disordered" evidence="10">
    <location>
        <begin position="137"/>
        <end position="215"/>
    </location>
</feature>
<protein>
    <recommendedName>
        <fullName evidence="4 9">DNA-directed RNA polymerase III subunit RPC3</fullName>
        <shortName evidence="9">RNA polymerase III subunit C3</shortName>
    </recommendedName>
</protein>
<evidence type="ECO:0000256" key="1">
    <source>
        <dbReference type="ARBA" id="ARBA00004123"/>
    </source>
</evidence>
<evidence type="ECO:0000256" key="6">
    <source>
        <dbReference type="ARBA" id="ARBA00023163"/>
    </source>
</evidence>
<accession>A0A9P4PZ29</accession>
<dbReference type="EMBL" id="MU003876">
    <property type="protein sequence ID" value="KAF2716423.1"/>
    <property type="molecule type" value="Genomic_DNA"/>
</dbReference>
<keyword evidence="6 9" id="KW-0804">Transcription</keyword>
<feature type="compositionally biased region" description="Basic and acidic residues" evidence="10">
    <location>
        <begin position="148"/>
        <end position="172"/>
    </location>
</feature>
<dbReference type="PANTHER" id="PTHR12949:SF0">
    <property type="entry name" value="DNA-DIRECTED RNA POLYMERASE III SUBUNIT RPC3"/>
    <property type="match status" value="1"/>
</dbReference>
<evidence type="ECO:0000259" key="12">
    <source>
        <dbReference type="Pfam" id="PF08221"/>
    </source>
</evidence>
<dbReference type="InterPro" id="IPR036388">
    <property type="entry name" value="WH-like_DNA-bd_sf"/>
</dbReference>
<feature type="region of interest" description="Disordered" evidence="10">
    <location>
        <begin position="474"/>
        <end position="499"/>
    </location>
</feature>
<dbReference type="AlphaFoldDB" id="A0A9P4PZ29"/>
<dbReference type="Gene3D" id="1.10.10.10">
    <property type="entry name" value="Winged helix-like DNA-binding domain superfamily/Winged helix DNA-binding domain"/>
    <property type="match status" value="2"/>
</dbReference>
<dbReference type="InterPro" id="IPR013197">
    <property type="entry name" value="RNA_pol_III_RPC82-rel_HTH"/>
</dbReference>
<evidence type="ECO:0000313" key="14">
    <source>
        <dbReference type="EMBL" id="KAF2716423.1"/>
    </source>
</evidence>
<sequence length="726" mass="81988">MAQRFSELTTYLVEDALGSLAATIFHIFATRGRLTLPQLQKTTHLSGVEIRRSIITLLQHHLLHQTSSEPELIQNADGEHEYATKTYYQVNWSGAYNTLRVGHFVDLIEERLGKQAAEIVEALVLQGHARVQDLVDQCKPSPSTSKQETGKQKDRDHASRKKDAAISRERETNGANGVVDAEGISDESQSAKSGQRSTGTQAGSKRQGLNMTEERFHQTTRQLLKSGFLSRINVRMYKAPADLYFEIEGKVIEERFPDGKITGQKKKLEFDSAVNTLKRKIREEDDFSDVRDLETKVGSKRSGSAMYAGPAKLQKVNGMTPNGSGPRAGHAEATDSGPRLASNMVIGVNHYKIPVALRSQRLERLATRYLGESCGAVYGALLRSLESKVRGVRDGISDSKAGKDGDDSDDDEEEYDLPSSSLVEVVDHLGTDIDLMCSITGLSDGSQNGINGKRKHQVLEDEDDFSNIGIKKVKKENASDDEAEEVPKDGQPPNGFHSYRDRSRRMKVVERHLALLAEHSLKFCDHVGNLGAGQWRVHFPALTQELVNHEVDTVIQSRYGRVGMRVVRMLRETGKLEEKEVALFTMMRGKTVRAVLNDLTSAGFLDFQEVPKDNYRLPNKTIYLYFIDQKRLEQKILYEAYLQIARCLQRLKIERTTKFKDVIEKSERILHDYGKQQHESMMTRNEKQLLEFWREIEERMWVTIERCDSVIAVLRDFAGKDTTMLV</sequence>
<evidence type="ECO:0000256" key="3">
    <source>
        <dbReference type="ARBA" id="ARBA00011206"/>
    </source>
</evidence>
<dbReference type="Pfam" id="PF05645">
    <property type="entry name" value="RNA_pol_Rpc82"/>
    <property type="match status" value="1"/>
</dbReference>
<dbReference type="GO" id="GO:0003697">
    <property type="term" value="F:single-stranded DNA binding"/>
    <property type="evidence" value="ECO:0007669"/>
    <property type="project" value="UniProtKB-UniRule"/>
</dbReference>
<comment type="function">
    <text evidence="8 9">DNA-dependent RNA polymerase catalyzes the transcription of DNA into RNA using the four ribonucleoside triphosphates as substrates. Specific core component of RNA polymerase III which synthesizes small RNAs, such as 5S rRNA and tRNAs.</text>
</comment>
<dbReference type="InterPro" id="IPR008806">
    <property type="entry name" value="RNA_pol_III_Rpc82_C"/>
</dbReference>
<reference evidence="14" key="1">
    <citation type="journal article" date="2020" name="Stud. Mycol.">
        <title>101 Dothideomycetes genomes: a test case for predicting lifestyles and emergence of pathogens.</title>
        <authorList>
            <person name="Haridas S."/>
            <person name="Albert R."/>
            <person name="Binder M."/>
            <person name="Bloem J."/>
            <person name="Labutti K."/>
            <person name="Salamov A."/>
            <person name="Andreopoulos B."/>
            <person name="Baker S."/>
            <person name="Barry K."/>
            <person name="Bills G."/>
            <person name="Bluhm B."/>
            <person name="Cannon C."/>
            <person name="Castanera R."/>
            <person name="Culley D."/>
            <person name="Daum C."/>
            <person name="Ezra D."/>
            <person name="Gonzalez J."/>
            <person name="Henrissat B."/>
            <person name="Kuo A."/>
            <person name="Liang C."/>
            <person name="Lipzen A."/>
            <person name="Lutzoni F."/>
            <person name="Magnuson J."/>
            <person name="Mondo S."/>
            <person name="Nolan M."/>
            <person name="Ohm R."/>
            <person name="Pangilinan J."/>
            <person name="Park H.-J."/>
            <person name="Ramirez L."/>
            <person name="Alfaro M."/>
            <person name="Sun H."/>
            <person name="Tritt A."/>
            <person name="Yoshinaga Y."/>
            <person name="Zwiers L.-H."/>
            <person name="Turgeon B."/>
            <person name="Goodwin S."/>
            <person name="Spatafora J."/>
            <person name="Crous P."/>
            <person name="Grigoriev I."/>
        </authorList>
    </citation>
    <scope>NUCLEOTIDE SEQUENCE</scope>
    <source>
        <strain evidence="14">CBS 116435</strain>
    </source>
</reference>
<evidence type="ECO:0000256" key="9">
    <source>
        <dbReference type="RuleBase" id="RU367076"/>
    </source>
</evidence>
<feature type="domain" description="RNA polymerase III subunit RPC82-related helix-turn-helix" evidence="12">
    <location>
        <begin position="8"/>
        <end position="62"/>
    </location>
</feature>
<dbReference type="Pfam" id="PF22536">
    <property type="entry name" value="WHD_POLR3C"/>
    <property type="match status" value="1"/>
</dbReference>
<keyword evidence="7 9" id="KW-0539">Nucleus</keyword>
<comment type="subcellular location">
    <subcellularLocation>
        <location evidence="1 9">Nucleus</location>
    </subcellularLocation>
</comment>
<feature type="domain" description="RNA polymerase III Rpc82 C -terminal" evidence="11">
    <location>
        <begin position="222"/>
        <end position="546"/>
    </location>
</feature>
<dbReference type="GO" id="GO:0005666">
    <property type="term" value="C:RNA polymerase III complex"/>
    <property type="evidence" value="ECO:0007669"/>
    <property type="project" value="UniProtKB-UniRule"/>
</dbReference>
<evidence type="ECO:0000256" key="4">
    <source>
        <dbReference type="ARBA" id="ARBA00016689"/>
    </source>
</evidence>
<proteinExistence type="inferred from homology"/>
<dbReference type="SUPFAM" id="SSF46785">
    <property type="entry name" value="Winged helix' DNA-binding domain"/>
    <property type="match status" value="1"/>
</dbReference>
<evidence type="ECO:0000259" key="11">
    <source>
        <dbReference type="Pfam" id="PF05645"/>
    </source>
</evidence>
<comment type="subunit">
    <text evidence="3 9">Component of the RNA polymerase III (Pol III) complex consisting of 17 subunits.</text>
</comment>
<evidence type="ECO:0000256" key="2">
    <source>
        <dbReference type="ARBA" id="ARBA00006835"/>
    </source>
</evidence>
<dbReference type="InterPro" id="IPR039748">
    <property type="entry name" value="RPC3"/>
</dbReference>
<evidence type="ECO:0000313" key="15">
    <source>
        <dbReference type="Proteomes" id="UP000799441"/>
    </source>
</evidence>
<dbReference type="GO" id="GO:0006351">
    <property type="term" value="P:DNA-templated transcription"/>
    <property type="evidence" value="ECO:0007669"/>
    <property type="project" value="InterPro"/>
</dbReference>
<feature type="region of interest" description="Disordered" evidence="10">
    <location>
        <begin position="314"/>
        <end position="336"/>
    </location>
</feature>
<name>A0A9P4PZ29_9PEZI</name>
<dbReference type="InterPro" id="IPR055207">
    <property type="entry name" value="POLR3C_WHD"/>
</dbReference>
<evidence type="ECO:0000256" key="8">
    <source>
        <dbReference type="ARBA" id="ARBA00025127"/>
    </source>
</evidence>
<dbReference type="Pfam" id="PF08221">
    <property type="entry name" value="HTH_9"/>
    <property type="match status" value="1"/>
</dbReference>
<dbReference type="InterPro" id="IPR036390">
    <property type="entry name" value="WH_DNA-bd_sf"/>
</dbReference>